<dbReference type="HOGENOM" id="CLU_1950075_0_0_1"/>
<name>W9CGR9_SCLBF</name>
<sequence length="129" mass="14563">MTGVPTGFITEPELPADSSYGGFILGTSSTARSNFQARRYACRQEVERMERRGINIFKYRCEDVGNLQDPFRTLVQRDKESEECEVYNAIIRTQGEKAMIGRPALESVKEAALEAPRPFSFEADDLYGI</sequence>
<evidence type="ECO:0000313" key="1">
    <source>
        <dbReference type="EMBL" id="ESZ95912.1"/>
    </source>
</evidence>
<proteinExistence type="predicted"/>
<gene>
    <name evidence="1" type="ORF">SBOR_3725</name>
</gene>
<keyword evidence="2" id="KW-1185">Reference proteome</keyword>
<protein>
    <submittedName>
        <fullName evidence="1">Uncharacterized protein</fullName>
    </submittedName>
</protein>
<organism evidence="1 2">
    <name type="scientific">Sclerotinia borealis (strain F-4128)</name>
    <dbReference type="NCBI Taxonomy" id="1432307"/>
    <lineage>
        <taxon>Eukaryota</taxon>
        <taxon>Fungi</taxon>
        <taxon>Dikarya</taxon>
        <taxon>Ascomycota</taxon>
        <taxon>Pezizomycotina</taxon>
        <taxon>Leotiomycetes</taxon>
        <taxon>Helotiales</taxon>
        <taxon>Sclerotiniaceae</taxon>
        <taxon>Sclerotinia</taxon>
    </lineage>
</organism>
<dbReference type="EMBL" id="AYSA01000161">
    <property type="protein sequence ID" value="ESZ95912.1"/>
    <property type="molecule type" value="Genomic_DNA"/>
</dbReference>
<reference evidence="1 2" key="1">
    <citation type="journal article" date="2014" name="Genome Announc.">
        <title>Draft genome sequence of Sclerotinia borealis, a psychrophilic plant pathogenic fungus.</title>
        <authorList>
            <person name="Mardanov A.V."/>
            <person name="Beletsky A.V."/>
            <person name="Kadnikov V.V."/>
            <person name="Ignatov A.N."/>
            <person name="Ravin N.V."/>
        </authorList>
    </citation>
    <scope>NUCLEOTIDE SEQUENCE [LARGE SCALE GENOMIC DNA]</scope>
    <source>
        <strain evidence="2">F-4157</strain>
    </source>
</reference>
<comment type="caution">
    <text evidence="1">The sequence shown here is derived from an EMBL/GenBank/DDBJ whole genome shotgun (WGS) entry which is preliminary data.</text>
</comment>
<dbReference type="AlphaFoldDB" id="W9CGR9"/>
<evidence type="ECO:0000313" key="2">
    <source>
        <dbReference type="Proteomes" id="UP000019487"/>
    </source>
</evidence>
<accession>W9CGR9</accession>
<dbReference type="Proteomes" id="UP000019487">
    <property type="component" value="Unassembled WGS sequence"/>
</dbReference>